<reference evidence="1" key="1">
    <citation type="submission" date="2022-11" db="EMBL/GenBank/DDBJ databases">
        <title>Centuries of genome instability and evolution in soft-shell clam transmissible cancer (bioRxiv).</title>
        <authorList>
            <person name="Hart S.F.M."/>
            <person name="Yonemitsu M.A."/>
            <person name="Giersch R.M."/>
            <person name="Beal B.F."/>
            <person name="Arriagada G."/>
            <person name="Davis B.W."/>
            <person name="Ostrander E.A."/>
            <person name="Goff S.P."/>
            <person name="Metzger M.J."/>
        </authorList>
    </citation>
    <scope>NUCLEOTIDE SEQUENCE</scope>
    <source>
        <strain evidence="1">MELC-2E11</strain>
        <tissue evidence="1">Siphon/mantle</tissue>
    </source>
</reference>
<organism evidence="1 2">
    <name type="scientific">Mya arenaria</name>
    <name type="common">Soft-shell clam</name>
    <dbReference type="NCBI Taxonomy" id="6604"/>
    <lineage>
        <taxon>Eukaryota</taxon>
        <taxon>Metazoa</taxon>
        <taxon>Spiralia</taxon>
        <taxon>Lophotrochozoa</taxon>
        <taxon>Mollusca</taxon>
        <taxon>Bivalvia</taxon>
        <taxon>Autobranchia</taxon>
        <taxon>Heteroconchia</taxon>
        <taxon>Euheterodonta</taxon>
        <taxon>Imparidentia</taxon>
        <taxon>Neoheterodontei</taxon>
        <taxon>Myida</taxon>
        <taxon>Myoidea</taxon>
        <taxon>Myidae</taxon>
        <taxon>Mya</taxon>
    </lineage>
</organism>
<dbReference type="PANTHER" id="PTHR14187">
    <property type="entry name" value="ALPHA KINASE/ELONGATION FACTOR 2 KINASE"/>
    <property type="match status" value="1"/>
</dbReference>
<dbReference type="EMBL" id="CP111028">
    <property type="protein sequence ID" value="WAR31394.1"/>
    <property type="molecule type" value="Genomic_DNA"/>
</dbReference>
<dbReference type="Proteomes" id="UP001164746">
    <property type="component" value="Chromosome 17"/>
</dbReference>
<dbReference type="Gene3D" id="3.30.420.40">
    <property type="match status" value="2"/>
</dbReference>
<protein>
    <submittedName>
        <fullName evidence="1">HS12B-like protein</fullName>
    </submittedName>
</protein>
<dbReference type="SUPFAM" id="SSF53067">
    <property type="entry name" value="Actin-like ATPase domain"/>
    <property type="match status" value="1"/>
</dbReference>
<dbReference type="InterPro" id="IPR043129">
    <property type="entry name" value="ATPase_NBD"/>
</dbReference>
<evidence type="ECO:0000313" key="1">
    <source>
        <dbReference type="EMBL" id="WAR31394.1"/>
    </source>
</evidence>
<evidence type="ECO:0000313" key="2">
    <source>
        <dbReference type="Proteomes" id="UP001164746"/>
    </source>
</evidence>
<keyword evidence="2" id="KW-1185">Reference proteome</keyword>
<dbReference type="PANTHER" id="PTHR14187:SF5">
    <property type="entry name" value="HEAT SHOCK 70 KDA PROTEIN 12A"/>
    <property type="match status" value="1"/>
</dbReference>
<name>A0ABY7GCW1_MYAAR</name>
<accession>A0ABY7GCW1</accession>
<gene>
    <name evidence="1" type="ORF">MAR_033936</name>
</gene>
<sequence>MEAGIDTSKLKFALEPEAASIWCESHSAEASIALAGTGTRYMVVDLGGGTADISVHERNEDGTLRKYTELVVVIGVERMLMPNLFGREILHAWKRDNQDDYMELLRTFEAEKLAFGPDLDTKLTLEVPESLFDSTTLDLTRYEDKIEVKPYKLRFETKNFGTIFFDDLITKIVNHLKKLFENQDLNLFKQ</sequence>
<proteinExistence type="predicted"/>